<accession>A0A9D4DBF0</accession>
<protein>
    <submittedName>
        <fullName evidence="2">Uncharacterized protein</fullName>
    </submittedName>
</protein>
<evidence type="ECO:0000256" key="1">
    <source>
        <dbReference type="SAM" id="MobiDB-lite"/>
    </source>
</evidence>
<proteinExistence type="predicted"/>
<gene>
    <name evidence="2" type="ORF">DPMN_048559</name>
</gene>
<comment type="caution">
    <text evidence="2">The sequence shown here is derived from an EMBL/GenBank/DDBJ whole genome shotgun (WGS) entry which is preliminary data.</text>
</comment>
<dbReference type="EMBL" id="JAIWYP010000011">
    <property type="protein sequence ID" value="KAH3741830.1"/>
    <property type="molecule type" value="Genomic_DNA"/>
</dbReference>
<dbReference type="AlphaFoldDB" id="A0A9D4DBF0"/>
<dbReference type="Proteomes" id="UP000828390">
    <property type="component" value="Unassembled WGS sequence"/>
</dbReference>
<reference evidence="2" key="2">
    <citation type="submission" date="2020-11" db="EMBL/GenBank/DDBJ databases">
        <authorList>
            <person name="McCartney M.A."/>
            <person name="Auch B."/>
            <person name="Kono T."/>
            <person name="Mallez S."/>
            <person name="Becker A."/>
            <person name="Gohl D.M."/>
            <person name="Silverstein K.A.T."/>
            <person name="Koren S."/>
            <person name="Bechman K.B."/>
            <person name="Herman A."/>
            <person name="Abrahante J.E."/>
            <person name="Garbe J."/>
        </authorList>
    </citation>
    <scope>NUCLEOTIDE SEQUENCE</scope>
    <source>
        <strain evidence="2">Duluth1</strain>
        <tissue evidence="2">Whole animal</tissue>
    </source>
</reference>
<name>A0A9D4DBF0_DREPO</name>
<feature type="region of interest" description="Disordered" evidence="1">
    <location>
        <begin position="58"/>
        <end position="77"/>
    </location>
</feature>
<organism evidence="2 3">
    <name type="scientific">Dreissena polymorpha</name>
    <name type="common">Zebra mussel</name>
    <name type="synonym">Mytilus polymorpha</name>
    <dbReference type="NCBI Taxonomy" id="45954"/>
    <lineage>
        <taxon>Eukaryota</taxon>
        <taxon>Metazoa</taxon>
        <taxon>Spiralia</taxon>
        <taxon>Lophotrochozoa</taxon>
        <taxon>Mollusca</taxon>
        <taxon>Bivalvia</taxon>
        <taxon>Autobranchia</taxon>
        <taxon>Heteroconchia</taxon>
        <taxon>Euheterodonta</taxon>
        <taxon>Imparidentia</taxon>
        <taxon>Neoheterodontei</taxon>
        <taxon>Myida</taxon>
        <taxon>Dreissenoidea</taxon>
        <taxon>Dreissenidae</taxon>
        <taxon>Dreissena</taxon>
    </lineage>
</organism>
<keyword evidence="3" id="KW-1185">Reference proteome</keyword>
<evidence type="ECO:0000313" key="3">
    <source>
        <dbReference type="Proteomes" id="UP000828390"/>
    </source>
</evidence>
<reference evidence="2" key="1">
    <citation type="journal article" date="2019" name="bioRxiv">
        <title>The Genome of the Zebra Mussel, Dreissena polymorpha: A Resource for Invasive Species Research.</title>
        <authorList>
            <person name="McCartney M.A."/>
            <person name="Auch B."/>
            <person name="Kono T."/>
            <person name="Mallez S."/>
            <person name="Zhang Y."/>
            <person name="Obille A."/>
            <person name="Becker A."/>
            <person name="Abrahante J.E."/>
            <person name="Garbe J."/>
            <person name="Badalamenti J.P."/>
            <person name="Herman A."/>
            <person name="Mangelson H."/>
            <person name="Liachko I."/>
            <person name="Sullivan S."/>
            <person name="Sone E.D."/>
            <person name="Koren S."/>
            <person name="Silverstein K.A.T."/>
            <person name="Beckman K.B."/>
            <person name="Gohl D.M."/>
        </authorList>
    </citation>
    <scope>NUCLEOTIDE SEQUENCE</scope>
    <source>
        <strain evidence="2">Duluth1</strain>
        <tissue evidence="2">Whole animal</tissue>
    </source>
</reference>
<evidence type="ECO:0000313" key="2">
    <source>
        <dbReference type="EMBL" id="KAH3741830.1"/>
    </source>
</evidence>
<sequence>MSLNSHTGATKTGSQTKGIHQIAVSADSSDIECRLKSLELSVDKQYNAFTQRLDQVLSALPNNRPPQQRPYYPTPNYQDRGRGSLNGCLFTALIDSGSMVTTISENGLKSLSEKPQIIPLDTLGLKLSTADGSLLKYCGYVEGTICVPSMSNIAFDVPILVIKDNSFNRNCPVSVGTNVIRLVRDIIVSHDSSEVIPEEWNIAIASLNVISFAAKLSTL</sequence>